<feature type="domain" description="Heterokaryon incompatibility" evidence="1">
    <location>
        <begin position="43"/>
        <end position="168"/>
    </location>
</feature>
<name>A0A0C3GYZ7_OIDMZ</name>
<dbReference type="PANTHER" id="PTHR24148">
    <property type="entry name" value="ANKYRIN REPEAT DOMAIN-CONTAINING PROTEIN 39 HOMOLOG-RELATED"/>
    <property type="match status" value="1"/>
</dbReference>
<keyword evidence="3" id="KW-1185">Reference proteome</keyword>
<dbReference type="PANTHER" id="PTHR24148:SF81">
    <property type="entry name" value="HETEROKARYON INCOMPATIBILITY DOMAIN-CONTAINING PROTEIN"/>
    <property type="match status" value="1"/>
</dbReference>
<proteinExistence type="predicted"/>
<dbReference type="HOGENOM" id="CLU_004184_6_0_1"/>
<evidence type="ECO:0000313" key="3">
    <source>
        <dbReference type="Proteomes" id="UP000054321"/>
    </source>
</evidence>
<evidence type="ECO:0000313" key="2">
    <source>
        <dbReference type="EMBL" id="KIN01196.1"/>
    </source>
</evidence>
<organism evidence="2 3">
    <name type="scientific">Oidiodendron maius (strain Zn)</name>
    <dbReference type="NCBI Taxonomy" id="913774"/>
    <lineage>
        <taxon>Eukaryota</taxon>
        <taxon>Fungi</taxon>
        <taxon>Dikarya</taxon>
        <taxon>Ascomycota</taxon>
        <taxon>Pezizomycotina</taxon>
        <taxon>Leotiomycetes</taxon>
        <taxon>Leotiomycetes incertae sedis</taxon>
        <taxon>Myxotrichaceae</taxon>
        <taxon>Oidiodendron</taxon>
    </lineage>
</organism>
<feature type="non-terminal residue" evidence="2">
    <location>
        <position position="173"/>
    </location>
</feature>
<dbReference type="AlphaFoldDB" id="A0A0C3GYZ7"/>
<dbReference type="Pfam" id="PF06985">
    <property type="entry name" value="HET"/>
    <property type="match status" value="1"/>
</dbReference>
<gene>
    <name evidence="2" type="ORF">OIDMADRAFT_123771</name>
</gene>
<protein>
    <recommendedName>
        <fullName evidence="1">Heterokaryon incompatibility domain-containing protein</fullName>
    </recommendedName>
</protein>
<reference evidence="3" key="2">
    <citation type="submission" date="2015-01" db="EMBL/GenBank/DDBJ databases">
        <title>Evolutionary Origins and Diversification of the Mycorrhizal Mutualists.</title>
        <authorList>
            <consortium name="DOE Joint Genome Institute"/>
            <consortium name="Mycorrhizal Genomics Consortium"/>
            <person name="Kohler A."/>
            <person name="Kuo A."/>
            <person name="Nagy L.G."/>
            <person name="Floudas D."/>
            <person name="Copeland A."/>
            <person name="Barry K.W."/>
            <person name="Cichocki N."/>
            <person name="Veneault-Fourrey C."/>
            <person name="LaButti K."/>
            <person name="Lindquist E.A."/>
            <person name="Lipzen A."/>
            <person name="Lundell T."/>
            <person name="Morin E."/>
            <person name="Murat C."/>
            <person name="Riley R."/>
            <person name="Ohm R."/>
            <person name="Sun H."/>
            <person name="Tunlid A."/>
            <person name="Henrissat B."/>
            <person name="Grigoriev I.V."/>
            <person name="Hibbett D.S."/>
            <person name="Martin F."/>
        </authorList>
    </citation>
    <scope>NUCLEOTIDE SEQUENCE [LARGE SCALE GENOMIC DNA]</scope>
    <source>
        <strain evidence="3">Zn</strain>
    </source>
</reference>
<reference evidence="2 3" key="1">
    <citation type="submission" date="2014-04" db="EMBL/GenBank/DDBJ databases">
        <authorList>
            <consortium name="DOE Joint Genome Institute"/>
            <person name="Kuo A."/>
            <person name="Martino E."/>
            <person name="Perotto S."/>
            <person name="Kohler A."/>
            <person name="Nagy L.G."/>
            <person name="Floudas D."/>
            <person name="Copeland A."/>
            <person name="Barry K.W."/>
            <person name="Cichocki N."/>
            <person name="Veneault-Fourrey C."/>
            <person name="LaButti K."/>
            <person name="Lindquist E.A."/>
            <person name="Lipzen A."/>
            <person name="Lundell T."/>
            <person name="Morin E."/>
            <person name="Murat C."/>
            <person name="Sun H."/>
            <person name="Tunlid A."/>
            <person name="Henrissat B."/>
            <person name="Grigoriev I.V."/>
            <person name="Hibbett D.S."/>
            <person name="Martin F."/>
            <person name="Nordberg H.P."/>
            <person name="Cantor M.N."/>
            <person name="Hua S.X."/>
        </authorList>
    </citation>
    <scope>NUCLEOTIDE SEQUENCE [LARGE SCALE GENOMIC DNA]</scope>
    <source>
        <strain evidence="2 3">Zn</strain>
    </source>
</reference>
<dbReference type="STRING" id="913774.A0A0C3GYZ7"/>
<dbReference type="InterPro" id="IPR010730">
    <property type="entry name" value="HET"/>
</dbReference>
<dbReference type="InParanoid" id="A0A0C3GYZ7"/>
<accession>A0A0C3GYZ7</accession>
<dbReference type="OrthoDB" id="2157530at2759"/>
<dbReference type="EMBL" id="KN832876">
    <property type="protein sequence ID" value="KIN01196.1"/>
    <property type="molecule type" value="Genomic_DNA"/>
</dbReference>
<evidence type="ECO:0000259" key="1">
    <source>
        <dbReference type="Pfam" id="PF06985"/>
    </source>
</evidence>
<dbReference type="Proteomes" id="UP000054321">
    <property type="component" value="Unassembled WGS sequence"/>
</dbReference>
<sequence length="173" mass="20243">MIYEPLDRSVDCLRLLKILPVVNRDLQIYCELETRTFTSKPSYQALSYTWGAGSASEMIYINGQPFLVRENLHNALVHLRNQNEPRHVWVDAICINQHDLLERNYQVSIMTFIYTRAHRVIVWLGSSPHALPSISDSNRLWNRGKFDYENGLAVATHPYWTRMWIVQELVLAQ</sequence>
<dbReference type="InterPro" id="IPR052895">
    <property type="entry name" value="HetReg/Transcr_Mod"/>
</dbReference>